<keyword evidence="5 7" id="KW-1133">Transmembrane helix</keyword>
<name>A0A315ZVF0_SEDFL</name>
<dbReference type="RefSeq" id="WP_109620695.1">
    <property type="nucleotide sequence ID" value="NZ_QGDO01000005.1"/>
</dbReference>
<keyword evidence="6 7" id="KW-0472">Membrane</keyword>
<evidence type="ECO:0000256" key="6">
    <source>
        <dbReference type="ARBA" id="ARBA00023136"/>
    </source>
</evidence>
<evidence type="ECO:0000313" key="9">
    <source>
        <dbReference type="Proteomes" id="UP000245535"/>
    </source>
</evidence>
<feature type="transmembrane region" description="Helical" evidence="7">
    <location>
        <begin position="48"/>
        <end position="72"/>
    </location>
</feature>
<proteinExistence type="inferred from homology"/>
<dbReference type="OrthoDB" id="9856742at2"/>
<dbReference type="EMBL" id="QGDO01000005">
    <property type="protein sequence ID" value="PWJ40189.1"/>
    <property type="molecule type" value="Genomic_DNA"/>
</dbReference>
<dbReference type="Pfam" id="PF03994">
    <property type="entry name" value="DUF350"/>
    <property type="match status" value="1"/>
</dbReference>
<accession>A0A315ZVF0</accession>
<comment type="caution">
    <text evidence="8">The sequence shown here is derived from an EMBL/GenBank/DDBJ whole genome shotgun (WGS) entry which is preliminary data.</text>
</comment>
<feature type="transmembrane region" description="Helical" evidence="7">
    <location>
        <begin position="92"/>
        <end position="119"/>
    </location>
</feature>
<evidence type="ECO:0000256" key="5">
    <source>
        <dbReference type="ARBA" id="ARBA00022989"/>
    </source>
</evidence>
<dbReference type="InterPro" id="IPR007140">
    <property type="entry name" value="DUF350"/>
</dbReference>
<evidence type="ECO:0000256" key="3">
    <source>
        <dbReference type="ARBA" id="ARBA00022475"/>
    </source>
</evidence>
<organism evidence="8 9">
    <name type="scientific">Sediminitomix flava</name>
    <dbReference type="NCBI Taxonomy" id="379075"/>
    <lineage>
        <taxon>Bacteria</taxon>
        <taxon>Pseudomonadati</taxon>
        <taxon>Bacteroidota</taxon>
        <taxon>Cytophagia</taxon>
        <taxon>Cytophagales</taxon>
        <taxon>Flammeovirgaceae</taxon>
        <taxon>Sediminitomix</taxon>
    </lineage>
</organism>
<keyword evidence="4 7" id="KW-0812">Transmembrane</keyword>
<keyword evidence="3" id="KW-1003">Cell membrane</keyword>
<feature type="transmembrane region" description="Helical" evidence="7">
    <location>
        <begin position="140"/>
        <end position="161"/>
    </location>
</feature>
<reference evidence="8 9" key="1">
    <citation type="submission" date="2018-03" db="EMBL/GenBank/DDBJ databases">
        <title>Genomic Encyclopedia of Archaeal and Bacterial Type Strains, Phase II (KMG-II): from individual species to whole genera.</title>
        <authorList>
            <person name="Goeker M."/>
        </authorList>
    </citation>
    <scope>NUCLEOTIDE SEQUENCE [LARGE SCALE GENOMIC DNA]</scope>
    <source>
        <strain evidence="8 9">DSM 28229</strain>
    </source>
</reference>
<comment type="subcellular location">
    <subcellularLocation>
        <location evidence="1">Cell membrane</location>
        <topology evidence="1">Multi-pass membrane protein</topology>
    </subcellularLocation>
</comment>
<dbReference type="Proteomes" id="UP000245535">
    <property type="component" value="Unassembled WGS sequence"/>
</dbReference>
<sequence length="203" mass="22893">MNWNNFILASYELILSITFSLVTVFLVRKWLSVKLLREKDENHTERTGNLALAIFAGTLILCTLLLVHSSFLPAVDTLNVVIQSADGFTLDILFTSFIYFLLFFAVSVSFSMGLIFLTTKVYTYATTEIDEMKELDNKNTAVAVILSIVILGTTITVQPALKRFIFSLVSYEQVEKITRRPLVPQKIQETKGQVVPKISKSKD</sequence>
<evidence type="ECO:0000313" key="8">
    <source>
        <dbReference type="EMBL" id="PWJ40189.1"/>
    </source>
</evidence>
<evidence type="ECO:0000256" key="1">
    <source>
        <dbReference type="ARBA" id="ARBA00004651"/>
    </source>
</evidence>
<dbReference type="AlphaFoldDB" id="A0A315ZVF0"/>
<feature type="transmembrane region" description="Helical" evidence="7">
    <location>
        <begin position="6"/>
        <end position="27"/>
    </location>
</feature>
<gene>
    <name evidence="8" type="ORF">BC781_105257</name>
</gene>
<evidence type="ECO:0000256" key="7">
    <source>
        <dbReference type="SAM" id="Phobius"/>
    </source>
</evidence>
<evidence type="ECO:0000256" key="4">
    <source>
        <dbReference type="ARBA" id="ARBA00022692"/>
    </source>
</evidence>
<dbReference type="GO" id="GO:0005886">
    <property type="term" value="C:plasma membrane"/>
    <property type="evidence" value="ECO:0007669"/>
    <property type="project" value="UniProtKB-SubCell"/>
</dbReference>
<protein>
    <submittedName>
        <fullName evidence="8">Uncharacterized protein</fullName>
    </submittedName>
</protein>
<keyword evidence="9" id="KW-1185">Reference proteome</keyword>
<evidence type="ECO:0000256" key="2">
    <source>
        <dbReference type="ARBA" id="ARBA00005779"/>
    </source>
</evidence>
<comment type="similarity">
    <text evidence="2">Belongs to the UPF0719 family.</text>
</comment>